<gene>
    <name evidence="2" type="ORF">ILUMI_19570</name>
</gene>
<evidence type="ECO:0000313" key="3">
    <source>
        <dbReference type="Proteomes" id="UP000801492"/>
    </source>
</evidence>
<name>A0A8K0G5R2_IGNLU</name>
<keyword evidence="3" id="KW-1185">Reference proteome</keyword>
<dbReference type="EMBL" id="VTPC01087150">
    <property type="protein sequence ID" value="KAF2886603.1"/>
    <property type="molecule type" value="Genomic_DNA"/>
</dbReference>
<dbReference type="Proteomes" id="UP000801492">
    <property type="component" value="Unassembled WGS sequence"/>
</dbReference>
<dbReference type="PANTHER" id="PTHR47331">
    <property type="entry name" value="PHD-TYPE DOMAIN-CONTAINING PROTEIN"/>
    <property type="match status" value="1"/>
</dbReference>
<feature type="non-terminal residue" evidence="2">
    <location>
        <position position="213"/>
    </location>
</feature>
<organism evidence="2 3">
    <name type="scientific">Ignelater luminosus</name>
    <name type="common">Cucubano</name>
    <name type="synonym">Pyrophorus luminosus</name>
    <dbReference type="NCBI Taxonomy" id="2038154"/>
    <lineage>
        <taxon>Eukaryota</taxon>
        <taxon>Metazoa</taxon>
        <taxon>Ecdysozoa</taxon>
        <taxon>Arthropoda</taxon>
        <taxon>Hexapoda</taxon>
        <taxon>Insecta</taxon>
        <taxon>Pterygota</taxon>
        <taxon>Neoptera</taxon>
        <taxon>Endopterygota</taxon>
        <taxon>Coleoptera</taxon>
        <taxon>Polyphaga</taxon>
        <taxon>Elateriformia</taxon>
        <taxon>Elateroidea</taxon>
        <taxon>Elateridae</taxon>
        <taxon>Agrypninae</taxon>
        <taxon>Pyrophorini</taxon>
        <taxon>Ignelater</taxon>
    </lineage>
</organism>
<dbReference type="Pfam" id="PF18701">
    <property type="entry name" value="DUF5641"/>
    <property type="match status" value="1"/>
</dbReference>
<dbReference type="GO" id="GO:0003676">
    <property type="term" value="F:nucleic acid binding"/>
    <property type="evidence" value="ECO:0007669"/>
    <property type="project" value="InterPro"/>
</dbReference>
<reference evidence="2" key="1">
    <citation type="submission" date="2019-08" db="EMBL/GenBank/DDBJ databases">
        <title>The genome of the North American firefly Photinus pyralis.</title>
        <authorList>
            <consortium name="Photinus pyralis genome working group"/>
            <person name="Fallon T.R."/>
            <person name="Sander Lower S.E."/>
            <person name="Weng J.-K."/>
        </authorList>
    </citation>
    <scope>NUCLEOTIDE SEQUENCE</scope>
    <source>
        <strain evidence="2">TRF0915ILg1</strain>
        <tissue evidence="2">Whole body</tissue>
    </source>
</reference>
<feature type="domain" description="DUF5641" evidence="1">
    <location>
        <begin position="136"/>
        <end position="188"/>
    </location>
</feature>
<evidence type="ECO:0000313" key="2">
    <source>
        <dbReference type="EMBL" id="KAF2886603.1"/>
    </source>
</evidence>
<dbReference type="AlphaFoldDB" id="A0A8K0G5R2"/>
<protein>
    <recommendedName>
        <fullName evidence="1">DUF5641 domain-containing protein</fullName>
    </recommendedName>
</protein>
<comment type="caution">
    <text evidence="2">The sequence shown here is derived from an EMBL/GenBank/DDBJ whole genome shotgun (WGS) entry which is preliminary data.</text>
</comment>
<dbReference type="InterPro" id="IPR036397">
    <property type="entry name" value="RNaseH_sf"/>
</dbReference>
<dbReference type="Gene3D" id="3.30.420.10">
    <property type="entry name" value="Ribonuclease H-like superfamily/Ribonuclease H"/>
    <property type="match status" value="1"/>
</dbReference>
<dbReference type="PANTHER" id="PTHR47331:SF6">
    <property type="entry name" value="DOUBLECORTIN DOMAIN-CONTAINING PROTEIN"/>
    <property type="match status" value="1"/>
</dbReference>
<dbReference type="OrthoDB" id="6771531at2759"/>
<sequence>SIPIPEDRVRTVAPFQVTGVDLAGPMHLRGGKKVWIVLYTCNVYRAVPLGHVHSLSTEAFLQSLRRFIVRRKCPWQQNSRVRKITDIDMLGRVGHEPKTHNEEAGGVHLLFPTQFIQDNPIVCLPEAILVEEKLLRQRNRQIEELDVVLVEAEGKKRLECPLGVIMKTYPGKDEVVRTVLVRTKDGLYSGSTFQKKRYEIWKNRKTARVNSRS</sequence>
<accession>A0A8K0G5R2</accession>
<evidence type="ECO:0000259" key="1">
    <source>
        <dbReference type="Pfam" id="PF18701"/>
    </source>
</evidence>
<proteinExistence type="predicted"/>
<dbReference type="InterPro" id="IPR040676">
    <property type="entry name" value="DUF5641"/>
</dbReference>